<evidence type="ECO:0000256" key="5">
    <source>
        <dbReference type="ARBA" id="ARBA00022801"/>
    </source>
</evidence>
<evidence type="ECO:0000256" key="10">
    <source>
        <dbReference type="RuleBase" id="RU003983"/>
    </source>
</evidence>
<keyword evidence="1" id="KW-1003">Cell membrane</keyword>
<evidence type="ECO:0000256" key="6">
    <source>
        <dbReference type="ARBA" id="ARBA00022833"/>
    </source>
</evidence>
<feature type="domain" description="Peptidase M48" evidence="12">
    <location>
        <begin position="105"/>
        <end position="304"/>
    </location>
</feature>
<comment type="similarity">
    <text evidence="10">Belongs to the peptidase M48 family.</text>
</comment>
<comment type="cofactor">
    <cofactor evidence="10">
        <name>Zn(2+)</name>
        <dbReference type="ChEBI" id="CHEBI:29105"/>
    </cofactor>
    <text evidence="10">Binds 1 zinc ion per subunit.</text>
</comment>
<dbReference type="EMBL" id="AGXV01000051">
    <property type="protein sequence ID" value="EIY56512.1"/>
    <property type="molecule type" value="Genomic_DNA"/>
</dbReference>
<evidence type="ECO:0000256" key="8">
    <source>
        <dbReference type="ARBA" id="ARBA00023049"/>
    </source>
</evidence>
<evidence type="ECO:0000256" key="9">
    <source>
        <dbReference type="ARBA" id="ARBA00023136"/>
    </source>
</evidence>
<dbReference type="Pfam" id="PF01435">
    <property type="entry name" value="Peptidase_M48"/>
    <property type="match status" value="1"/>
</dbReference>
<keyword evidence="5 10" id="KW-0378">Hydrolase</keyword>
<keyword evidence="6 10" id="KW-0862">Zinc</keyword>
<feature type="transmembrane region" description="Helical" evidence="11">
    <location>
        <begin position="13"/>
        <end position="38"/>
    </location>
</feature>
<evidence type="ECO:0000256" key="7">
    <source>
        <dbReference type="ARBA" id="ARBA00022989"/>
    </source>
</evidence>
<name>I8Y2E6_9BACE</name>
<comment type="caution">
    <text evidence="13">The sequence shown here is derived from an EMBL/GenBank/DDBJ whole genome shotgun (WGS) entry which is preliminary data.</text>
</comment>
<dbReference type="InterPro" id="IPR001915">
    <property type="entry name" value="Peptidase_M48"/>
</dbReference>
<proteinExistence type="inferred from homology"/>
<keyword evidence="8 10" id="KW-0482">Metalloprotease</keyword>
<evidence type="ECO:0000256" key="3">
    <source>
        <dbReference type="ARBA" id="ARBA00022692"/>
    </source>
</evidence>
<evidence type="ECO:0000256" key="11">
    <source>
        <dbReference type="SAM" id="Phobius"/>
    </source>
</evidence>
<dbReference type="GO" id="GO:0046872">
    <property type="term" value="F:metal ion binding"/>
    <property type="evidence" value="ECO:0007669"/>
    <property type="project" value="UniProtKB-KW"/>
</dbReference>
<protein>
    <recommendedName>
        <fullName evidence="12">Peptidase M48 domain-containing protein</fullName>
    </recommendedName>
</protein>
<dbReference type="AlphaFoldDB" id="I8Y2E6"/>
<dbReference type="GO" id="GO:0004222">
    <property type="term" value="F:metalloendopeptidase activity"/>
    <property type="evidence" value="ECO:0007669"/>
    <property type="project" value="InterPro"/>
</dbReference>
<keyword evidence="2 10" id="KW-0645">Protease</keyword>
<dbReference type="Proteomes" id="UP000005150">
    <property type="component" value="Unassembled WGS sequence"/>
</dbReference>
<dbReference type="InterPro" id="IPR050083">
    <property type="entry name" value="HtpX_protease"/>
</dbReference>
<keyword evidence="3 11" id="KW-0812">Transmembrane</keyword>
<evidence type="ECO:0000256" key="1">
    <source>
        <dbReference type="ARBA" id="ARBA00022475"/>
    </source>
</evidence>
<feature type="transmembrane region" description="Helical" evidence="11">
    <location>
        <begin position="219"/>
        <end position="236"/>
    </location>
</feature>
<dbReference type="PANTHER" id="PTHR43221">
    <property type="entry name" value="PROTEASE HTPX"/>
    <property type="match status" value="1"/>
</dbReference>
<sequence length="306" mass="35129">MHTMKTTLRIFRIIFKLLLLAYVTVVNFFFITVFYSLLLTIMRHICPGCVPGLFDEGLVPHLVNTMPFYLLLLFILYTLSPLKVWMMRRKEGYRPLGGVERVRLERLLSEMGMDRKLNFYRNGDVRANAVTFGFNTVGITDGMIRQASDEELKGVICHEVGHIAHYDFVYRVLLFSMESFGSRCLYGIFLIPALIFGIIGGMVSALVPALGFVGELAGKFWWGLYRLLHFVIYGISRIADVNINKYGEYRCDAYAVRYGCGSGLLSFLYRLKRAEDMRGECPTFSEYILSTHPATEKRIVRLEKLL</sequence>
<evidence type="ECO:0000256" key="4">
    <source>
        <dbReference type="ARBA" id="ARBA00022723"/>
    </source>
</evidence>
<dbReference type="GO" id="GO:0006508">
    <property type="term" value="P:proteolysis"/>
    <property type="evidence" value="ECO:0007669"/>
    <property type="project" value="UniProtKB-KW"/>
</dbReference>
<dbReference type="PATRIC" id="fig|997887.3.peg.4463"/>
<feature type="transmembrane region" description="Helical" evidence="11">
    <location>
        <begin position="184"/>
        <end position="207"/>
    </location>
</feature>
<evidence type="ECO:0000313" key="13">
    <source>
        <dbReference type="EMBL" id="EIY56512.1"/>
    </source>
</evidence>
<keyword evidence="4" id="KW-0479">Metal-binding</keyword>
<accession>I8Y2E6</accession>
<feature type="transmembrane region" description="Helical" evidence="11">
    <location>
        <begin position="58"/>
        <end position="79"/>
    </location>
</feature>
<dbReference type="PANTHER" id="PTHR43221:SF2">
    <property type="entry name" value="PROTEASE HTPX HOMOLOG"/>
    <property type="match status" value="1"/>
</dbReference>
<evidence type="ECO:0000259" key="12">
    <source>
        <dbReference type="Pfam" id="PF01435"/>
    </source>
</evidence>
<evidence type="ECO:0000256" key="2">
    <source>
        <dbReference type="ARBA" id="ARBA00022670"/>
    </source>
</evidence>
<keyword evidence="14" id="KW-1185">Reference proteome</keyword>
<reference evidence="13 14" key="1">
    <citation type="submission" date="2012-02" db="EMBL/GenBank/DDBJ databases">
        <title>The Genome Sequence of Bacteroides salyersiae CL02T12C01.</title>
        <authorList>
            <consortium name="The Broad Institute Genome Sequencing Platform"/>
            <person name="Earl A."/>
            <person name="Ward D."/>
            <person name="Feldgarden M."/>
            <person name="Gevers D."/>
            <person name="Zitomersky N.L."/>
            <person name="Coyne M.J."/>
            <person name="Comstock L.E."/>
            <person name="Young S.K."/>
            <person name="Zeng Q."/>
            <person name="Gargeya S."/>
            <person name="Fitzgerald M."/>
            <person name="Haas B."/>
            <person name="Abouelleil A."/>
            <person name="Alvarado L."/>
            <person name="Arachchi H.M."/>
            <person name="Berlin A."/>
            <person name="Chapman S.B."/>
            <person name="Gearin G."/>
            <person name="Goldberg J."/>
            <person name="Griggs A."/>
            <person name="Gujja S."/>
            <person name="Hansen M."/>
            <person name="Heiman D."/>
            <person name="Howarth C."/>
            <person name="Larimer J."/>
            <person name="Lui A."/>
            <person name="MacDonald P.J.P."/>
            <person name="McCowen C."/>
            <person name="Montmayeur A."/>
            <person name="Murphy C."/>
            <person name="Neiman D."/>
            <person name="Pearson M."/>
            <person name="Priest M."/>
            <person name="Roberts A."/>
            <person name="Saif S."/>
            <person name="Shea T."/>
            <person name="Sisk P."/>
            <person name="Stolte C."/>
            <person name="Sykes S."/>
            <person name="Wortman J."/>
            <person name="Nusbaum C."/>
            <person name="Birren B."/>
        </authorList>
    </citation>
    <scope>NUCLEOTIDE SEQUENCE [LARGE SCALE GENOMIC DNA]</scope>
    <source>
        <strain evidence="13 14">CL02T12C01</strain>
    </source>
</reference>
<organism evidence="13 14">
    <name type="scientific">Bacteroides salyersiae CL02T12C01</name>
    <dbReference type="NCBI Taxonomy" id="997887"/>
    <lineage>
        <taxon>Bacteria</taxon>
        <taxon>Pseudomonadati</taxon>
        <taxon>Bacteroidota</taxon>
        <taxon>Bacteroidia</taxon>
        <taxon>Bacteroidales</taxon>
        <taxon>Bacteroidaceae</taxon>
        <taxon>Bacteroides</taxon>
    </lineage>
</organism>
<evidence type="ECO:0000313" key="14">
    <source>
        <dbReference type="Proteomes" id="UP000005150"/>
    </source>
</evidence>
<keyword evidence="7 11" id="KW-1133">Transmembrane helix</keyword>
<gene>
    <name evidence="13" type="ORF">HMPREF1071_04275</name>
</gene>
<dbReference type="Gene3D" id="3.30.2010.10">
    <property type="entry name" value="Metalloproteases ('zincins'), catalytic domain"/>
    <property type="match status" value="1"/>
</dbReference>
<dbReference type="HOGENOM" id="CLU_079828_0_0_10"/>
<keyword evidence="9 11" id="KW-0472">Membrane</keyword>